<keyword evidence="4" id="KW-0732">Signal</keyword>
<comment type="caution">
    <text evidence="10">The sequence shown here is derived from an EMBL/GenBank/DDBJ whole genome shotgun (WGS) entry which is preliminary data.</text>
</comment>
<evidence type="ECO:0000256" key="5">
    <source>
        <dbReference type="ARBA" id="ARBA00022764"/>
    </source>
</evidence>
<keyword evidence="7 8" id="KW-0408">Iron</keyword>
<evidence type="ECO:0000256" key="6">
    <source>
        <dbReference type="ARBA" id="ARBA00023002"/>
    </source>
</evidence>
<name>A0ABW7I3Z2_9RHOB</name>
<dbReference type="PANTHER" id="PTHR30600:SF10">
    <property type="entry name" value="BLL6722 PROTEIN"/>
    <property type="match status" value="1"/>
</dbReference>
<dbReference type="Pfam" id="PF03150">
    <property type="entry name" value="CCP_MauG"/>
    <property type="match status" value="1"/>
</dbReference>
<gene>
    <name evidence="10" type="ORF">ACGRVM_03205</name>
</gene>
<dbReference type="InterPro" id="IPR051395">
    <property type="entry name" value="Cytochrome_c_Peroxidase/MauG"/>
</dbReference>
<dbReference type="PIRSF" id="PIRSF000294">
    <property type="entry name" value="Cytochrome-c_peroxidase"/>
    <property type="match status" value="1"/>
</dbReference>
<keyword evidence="3 8" id="KW-0479">Metal-binding</keyword>
<accession>A0ABW7I3Z2</accession>
<feature type="domain" description="Cytochrome c" evidence="9">
    <location>
        <begin position="244"/>
        <end position="405"/>
    </location>
</feature>
<evidence type="ECO:0000259" key="9">
    <source>
        <dbReference type="PROSITE" id="PS51007"/>
    </source>
</evidence>
<proteinExistence type="predicted"/>
<dbReference type="RefSeq" id="WP_377168766.1">
    <property type="nucleotide sequence ID" value="NZ_JBHTJC010000001.1"/>
</dbReference>
<dbReference type="InterPro" id="IPR026259">
    <property type="entry name" value="MauG/Cytc_peroxidase"/>
</dbReference>
<dbReference type="Proteomes" id="UP001607157">
    <property type="component" value="Unassembled WGS sequence"/>
</dbReference>
<evidence type="ECO:0000256" key="7">
    <source>
        <dbReference type="ARBA" id="ARBA00023004"/>
    </source>
</evidence>
<dbReference type="EMBL" id="JBIHMM010000001">
    <property type="protein sequence ID" value="MFH0252884.1"/>
    <property type="molecule type" value="Genomic_DNA"/>
</dbReference>
<evidence type="ECO:0000256" key="3">
    <source>
        <dbReference type="ARBA" id="ARBA00022723"/>
    </source>
</evidence>
<protein>
    <submittedName>
        <fullName evidence="10">Cytochrome-c peroxidase</fullName>
    </submittedName>
</protein>
<evidence type="ECO:0000256" key="4">
    <source>
        <dbReference type="ARBA" id="ARBA00022729"/>
    </source>
</evidence>
<dbReference type="InterPro" id="IPR036909">
    <property type="entry name" value="Cyt_c-like_dom_sf"/>
</dbReference>
<keyword evidence="5" id="KW-0574">Periplasm</keyword>
<evidence type="ECO:0000256" key="2">
    <source>
        <dbReference type="ARBA" id="ARBA00022617"/>
    </source>
</evidence>
<dbReference type="InterPro" id="IPR004852">
    <property type="entry name" value="Di-haem_cyt_c_peroxidsae"/>
</dbReference>
<dbReference type="InterPro" id="IPR009056">
    <property type="entry name" value="Cyt_c-like_dom"/>
</dbReference>
<comment type="subcellular location">
    <subcellularLocation>
        <location evidence="1">Periplasm</location>
    </subcellularLocation>
</comment>
<evidence type="ECO:0000313" key="11">
    <source>
        <dbReference type="Proteomes" id="UP001607157"/>
    </source>
</evidence>
<keyword evidence="6" id="KW-0560">Oxidoreductase</keyword>
<keyword evidence="10" id="KW-0575">Peroxidase</keyword>
<evidence type="ECO:0000313" key="10">
    <source>
        <dbReference type="EMBL" id="MFH0252884.1"/>
    </source>
</evidence>
<evidence type="ECO:0000256" key="1">
    <source>
        <dbReference type="ARBA" id="ARBA00004418"/>
    </source>
</evidence>
<organism evidence="10 11">
    <name type="scientific">Roseovarius aquimarinus</name>
    <dbReference type="NCBI Taxonomy" id="1229156"/>
    <lineage>
        <taxon>Bacteria</taxon>
        <taxon>Pseudomonadati</taxon>
        <taxon>Pseudomonadota</taxon>
        <taxon>Alphaproteobacteria</taxon>
        <taxon>Rhodobacterales</taxon>
        <taxon>Roseobacteraceae</taxon>
        <taxon>Roseovarius</taxon>
    </lineage>
</organism>
<dbReference type="GO" id="GO:0004601">
    <property type="term" value="F:peroxidase activity"/>
    <property type="evidence" value="ECO:0007669"/>
    <property type="project" value="UniProtKB-KW"/>
</dbReference>
<dbReference type="Gene3D" id="1.10.760.10">
    <property type="entry name" value="Cytochrome c-like domain"/>
    <property type="match status" value="2"/>
</dbReference>
<keyword evidence="11" id="KW-1185">Reference proteome</keyword>
<evidence type="ECO:0000256" key="8">
    <source>
        <dbReference type="PROSITE-ProRule" id="PRU00433"/>
    </source>
</evidence>
<keyword evidence="2 8" id="KW-0349">Heme</keyword>
<dbReference type="PROSITE" id="PS51007">
    <property type="entry name" value="CYTC"/>
    <property type="match status" value="1"/>
</dbReference>
<dbReference type="PANTHER" id="PTHR30600">
    <property type="entry name" value="CYTOCHROME C PEROXIDASE-RELATED"/>
    <property type="match status" value="1"/>
</dbReference>
<reference evidence="10 11" key="1">
    <citation type="submission" date="2024-10" db="EMBL/GenBank/DDBJ databases">
        <authorList>
            <person name="Yang X.-N."/>
        </authorList>
    </citation>
    <scope>NUCLEOTIDE SEQUENCE [LARGE SCALE GENOMIC DNA]</scope>
    <source>
        <strain evidence="10 11">CAU 1059</strain>
    </source>
</reference>
<sequence>MSLQASLSLAADVPGAVTRSGFPETETHSVLLGRDLFFDPILSGNRNISCATCHHPALAAGDGMSLSLGEGGIGLGTARRIDPANAPRARIARNAPALYNLGAAEFRALFHDGRVAADPAAPFGIRMPPGFALERPVPSPLAAQAILPMTANDEMAGQGAENEVSAAIAAGRIRGQTGAWQLLADRVNAIPAYRTRFDWIIGRGTPLHVTDIGAALAAYIAFDFRSTDAPFDAALRGDGTALGAEAQAGMALFYGKAGCGTCHSGPYLTDHAFHAIGVPPLGPGKGHGEGYADHGRAGVTGDPADAYRFRTPSLRNVTLTAPYGHNGAFARLEDMVRHHLDPLTSLAEYSADRALLHDVALEVADDAALMDFDEMLRLAMAVEIEPISLEDAEIAAILAFLAALEDPGARSGRLGLPGAVPSGLPVETP</sequence>
<dbReference type="SUPFAM" id="SSF46626">
    <property type="entry name" value="Cytochrome c"/>
    <property type="match status" value="2"/>
</dbReference>